<accession>A0ACB1A7V6</accession>
<proteinExistence type="predicted"/>
<organism evidence="1 2">
    <name type="scientific">Meloidogyne enterolobii</name>
    <name type="common">Root-knot nematode worm</name>
    <name type="synonym">Meloidogyne mayaguensis</name>
    <dbReference type="NCBI Taxonomy" id="390850"/>
    <lineage>
        <taxon>Eukaryota</taxon>
        <taxon>Metazoa</taxon>
        <taxon>Ecdysozoa</taxon>
        <taxon>Nematoda</taxon>
        <taxon>Chromadorea</taxon>
        <taxon>Rhabditida</taxon>
        <taxon>Tylenchina</taxon>
        <taxon>Tylenchomorpha</taxon>
        <taxon>Tylenchoidea</taxon>
        <taxon>Meloidogynidae</taxon>
        <taxon>Meloidogyninae</taxon>
        <taxon>Meloidogyne</taxon>
    </lineage>
</organism>
<dbReference type="EMBL" id="CAVMJV010000065">
    <property type="protein sequence ID" value="CAK5087410.1"/>
    <property type="molecule type" value="Genomic_DNA"/>
</dbReference>
<gene>
    <name evidence="1" type="ORF">MENTE1834_LOCUS34979</name>
</gene>
<sequence>MGKELAETNESLKPLGNALILYEISSEGEDGSKSVTKYTIELTGDGKGKVYQGEPSGDQKQAQKQDKKPTKVTVSIADEDFVRLVNGDLDGTKVGELN</sequence>
<evidence type="ECO:0000313" key="2">
    <source>
        <dbReference type="Proteomes" id="UP001497535"/>
    </source>
</evidence>
<dbReference type="Proteomes" id="UP001497535">
    <property type="component" value="Unassembled WGS sequence"/>
</dbReference>
<protein>
    <submittedName>
        <fullName evidence="1">Uncharacterized protein</fullName>
    </submittedName>
</protein>
<comment type="caution">
    <text evidence="1">The sequence shown here is derived from an EMBL/GenBank/DDBJ whole genome shotgun (WGS) entry which is preliminary data.</text>
</comment>
<evidence type="ECO:0000313" key="1">
    <source>
        <dbReference type="EMBL" id="CAK5087410.1"/>
    </source>
</evidence>
<reference evidence="1" key="1">
    <citation type="submission" date="2023-11" db="EMBL/GenBank/DDBJ databases">
        <authorList>
            <person name="Poullet M."/>
        </authorList>
    </citation>
    <scope>NUCLEOTIDE SEQUENCE</scope>
    <source>
        <strain evidence="1">E1834</strain>
    </source>
</reference>
<name>A0ACB1A7V6_MELEN</name>
<keyword evidence="2" id="KW-1185">Reference proteome</keyword>